<dbReference type="PANTHER" id="PTHR42109">
    <property type="entry name" value="UNPLACED GENOMIC SCAFFOLD UM_SCAF_CONTIG_1.265, WHOLE GENOME SHOTGUN SEQUENCE"/>
    <property type="match status" value="1"/>
</dbReference>
<evidence type="ECO:0000256" key="1">
    <source>
        <dbReference type="SAM" id="MobiDB-lite"/>
    </source>
</evidence>
<evidence type="ECO:0000313" key="3">
    <source>
        <dbReference type="EMBL" id="GJN94271.1"/>
    </source>
</evidence>
<dbReference type="PANTHER" id="PTHR42109:SF2">
    <property type="entry name" value="INTEGRAL MEMBRANE PROTEIN"/>
    <property type="match status" value="1"/>
</dbReference>
<feature type="transmembrane region" description="Helical" evidence="2">
    <location>
        <begin position="156"/>
        <end position="179"/>
    </location>
</feature>
<feature type="compositionally biased region" description="Acidic residues" evidence="1">
    <location>
        <begin position="267"/>
        <end position="279"/>
    </location>
</feature>
<dbReference type="EMBL" id="BQKY01000016">
    <property type="protein sequence ID" value="GJN94271.1"/>
    <property type="molecule type" value="Genomic_DNA"/>
</dbReference>
<accession>A0AAV5GXQ3</accession>
<keyword evidence="2" id="KW-0472">Membrane</keyword>
<keyword evidence="2" id="KW-0812">Transmembrane</keyword>
<feature type="transmembrane region" description="Helical" evidence="2">
    <location>
        <begin position="6"/>
        <end position="29"/>
    </location>
</feature>
<feature type="region of interest" description="Disordered" evidence="1">
    <location>
        <begin position="260"/>
        <end position="296"/>
    </location>
</feature>
<name>A0AAV5GXQ3_9BASI</name>
<dbReference type="Proteomes" id="UP001342314">
    <property type="component" value="Unassembled WGS sequence"/>
</dbReference>
<feature type="transmembrane region" description="Helical" evidence="2">
    <location>
        <begin position="186"/>
        <end position="213"/>
    </location>
</feature>
<evidence type="ECO:0000256" key="2">
    <source>
        <dbReference type="SAM" id="Phobius"/>
    </source>
</evidence>
<reference evidence="3 4" key="1">
    <citation type="submission" date="2021-12" db="EMBL/GenBank/DDBJ databases">
        <title>High titer production of polyol ester of fatty acids by Rhodotorula paludigena BS15 towards product separation-free biomass refinery.</title>
        <authorList>
            <person name="Mano J."/>
            <person name="Ono H."/>
            <person name="Tanaka T."/>
            <person name="Naito K."/>
            <person name="Sushida H."/>
            <person name="Ike M."/>
            <person name="Tokuyasu K."/>
            <person name="Kitaoka M."/>
        </authorList>
    </citation>
    <scope>NUCLEOTIDE SEQUENCE [LARGE SCALE GENOMIC DNA]</scope>
    <source>
        <strain evidence="3 4">BS15</strain>
    </source>
</reference>
<sequence>MVHAADLVPAVLFLVAYTAYFALLVYLYATKAILWKSRYSFVFTHVVFRLVGMALVLIAYLVFAAEGYFSLILCAYRFLVVWMQDHFGASYLEPRIPKGTPRREKFRMHMRAPLVSVHYALIAANALIITGSSYMVGAMDQEDPRHESKLDKAKGLRVAGTAVFLAIVQAHLAVCLHMWRKRRDRTLFLITFTWPFLTVRGVYGILGILVPAFSCNPDAYGSSGFSSTFLAGEHCMGTLMEWIACGLLISTHFSAINGGDELREDGGSEDEEREGDEDGQALQMRRSSEPKSGMSV</sequence>
<protein>
    <submittedName>
        <fullName evidence="3">Uncharacterized protein</fullName>
    </submittedName>
</protein>
<organism evidence="3 4">
    <name type="scientific">Rhodotorula paludigena</name>
    <dbReference type="NCBI Taxonomy" id="86838"/>
    <lineage>
        <taxon>Eukaryota</taxon>
        <taxon>Fungi</taxon>
        <taxon>Dikarya</taxon>
        <taxon>Basidiomycota</taxon>
        <taxon>Pucciniomycotina</taxon>
        <taxon>Microbotryomycetes</taxon>
        <taxon>Sporidiobolales</taxon>
        <taxon>Sporidiobolaceae</taxon>
        <taxon>Rhodotorula</taxon>
    </lineage>
</organism>
<proteinExistence type="predicted"/>
<feature type="transmembrane region" description="Helical" evidence="2">
    <location>
        <begin position="41"/>
        <end position="63"/>
    </location>
</feature>
<feature type="transmembrane region" description="Helical" evidence="2">
    <location>
        <begin position="113"/>
        <end position="136"/>
    </location>
</feature>
<keyword evidence="2" id="KW-1133">Transmembrane helix</keyword>
<keyword evidence="4" id="KW-1185">Reference proteome</keyword>
<comment type="caution">
    <text evidence="3">The sequence shown here is derived from an EMBL/GenBank/DDBJ whole genome shotgun (WGS) entry which is preliminary data.</text>
</comment>
<evidence type="ECO:0000313" key="4">
    <source>
        <dbReference type="Proteomes" id="UP001342314"/>
    </source>
</evidence>
<dbReference type="AlphaFoldDB" id="A0AAV5GXQ3"/>
<gene>
    <name evidence="3" type="ORF">Rhopal_007345-T1</name>
</gene>